<keyword evidence="4" id="KW-0732">Signal</keyword>
<dbReference type="InterPro" id="IPR013595">
    <property type="entry name" value="Pept_S33_TAP-like_C"/>
</dbReference>
<sequence length="524" mass="55929">MRRIVTIVVAAGLVAVGAAVAPAGHRALGLAEAHAAVQTDAAAPDYTPPPVAWAPCAAEQLKAASAQCGFVEVPLDYSAPGKTKIKLAVSMVKHTVPENQYQGVMLVNPGGPGGSGVGLSLLGGAVPRNVGSSYDWIGFDPRGVGSSEPRLSCIANYGGYNRPDYDPDTGTEAAWLKRAQSYAQACKSTGGALLSHLTTVDTINDMESIRKALGADQINYYGFSYGTYIGQVYATMFPDRVRRMVLDGVVDERNVWYEANLSQDVAFDRNEKIFFDWIAKNDNIYKLGNSGDDVEKLFYSEKDKLRQKPAGGQIGPDEFTDLFLGAGYDVRNYETVASAFSRWVHDGDAGALKAVYDGSGSPTDDNNYAIYLAVQCTDAPWPTDWSTWQDDNTKVAAKAPFEAWANAWYNAPCAFWPVKPGADKPVKIDGSKLKNLLLVSETLDGATPYPGALQARREFPNSALVEGTGGTTHAASLSSGNDCVNDHVADYLANGTLPERKSGDTSDAQCSPLPQPTPTALAVS</sequence>
<evidence type="ECO:0000256" key="1">
    <source>
        <dbReference type="ARBA" id="ARBA00010088"/>
    </source>
</evidence>
<evidence type="ECO:0000256" key="2">
    <source>
        <dbReference type="ARBA" id="ARBA00022801"/>
    </source>
</evidence>
<feature type="domain" description="Peptidase S33 tripeptidyl aminopeptidase-like C-terminal" evidence="6">
    <location>
        <begin position="403"/>
        <end position="500"/>
    </location>
</feature>
<dbReference type="InterPro" id="IPR000073">
    <property type="entry name" value="AB_hydrolase_1"/>
</dbReference>
<feature type="domain" description="AB hydrolase-1" evidence="5">
    <location>
        <begin position="104"/>
        <end position="266"/>
    </location>
</feature>
<evidence type="ECO:0000313" key="7">
    <source>
        <dbReference type="EMBL" id="MFD1516737.1"/>
    </source>
</evidence>
<name>A0ABW4EQP9_9PSEU</name>
<protein>
    <submittedName>
        <fullName evidence="7">Alpha/beta hydrolase</fullName>
    </submittedName>
</protein>
<dbReference type="InterPro" id="IPR051601">
    <property type="entry name" value="Serine_prot/Carboxylest_S33"/>
</dbReference>
<dbReference type="Gene3D" id="3.40.50.1820">
    <property type="entry name" value="alpha/beta hydrolase"/>
    <property type="match status" value="1"/>
</dbReference>
<evidence type="ECO:0000259" key="6">
    <source>
        <dbReference type="Pfam" id="PF08386"/>
    </source>
</evidence>
<comment type="caution">
    <text evidence="7">The sequence shown here is derived from an EMBL/GenBank/DDBJ whole genome shotgun (WGS) entry which is preliminary data.</text>
</comment>
<dbReference type="PANTHER" id="PTHR43248">
    <property type="entry name" value="2-SUCCINYL-6-HYDROXY-2,4-CYCLOHEXADIENE-1-CARBOXYLATE SYNTHASE"/>
    <property type="match status" value="1"/>
</dbReference>
<organism evidence="7 8">
    <name type="scientific">Pseudonocardia yunnanensis</name>
    <dbReference type="NCBI Taxonomy" id="58107"/>
    <lineage>
        <taxon>Bacteria</taxon>
        <taxon>Bacillati</taxon>
        <taxon>Actinomycetota</taxon>
        <taxon>Actinomycetes</taxon>
        <taxon>Pseudonocardiales</taxon>
        <taxon>Pseudonocardiaceae</taxon>
        <taxon>Pseudonocardia</taxon>
    </lineage>
</organism>
<dbReference type="Pfam" id="PF00561">
    <property type="entry name" value="Abhydrolase_1"/>
    <property type="match status" value="1"/>
</dbReference>
<dbReference type="EMBL" id="JBHUCO010000005">
    <property type="protein sequence ID" value="MFD1516737.1"/>
    <property type="molecule type" value="Genomic_DNA"/>
</dbReference>
<dbReference type="GO" id="GO:0016787">
    <property type="term" value="F:hydrolase activity"/>
    <property type="evidence" value="ECO:0007669"/>
    <property type="project" value="UniProtKB-KW"/>
</dbReference>
<keyword evidence="8" id="KW-1185">Reference proteome</keyword>
<dbReference type="Proteomes" id="UP001597114">
    <property type="component" value="Unassembled WGS sequence"/>
</dbReference>
<feature type="signal peptide" evidence="4">
    <location>
        <begin position="1"/>
        <end position="21"/>
    </location>
</feature>
<evidence type="ECO:0000259" key="5">
    <source>
        <dbReference type="Pfam" id="PF00561"/>
    </source>
</evidence>
<evidence type="ECO:0000256" key="4">
    <source>
        <dbReference type="SAM" id="SignalP"/>
    </source>
</evidence>
<dbReference type="Pfam" id="PF08386">
    <property type="entry name" value="Abhydrolase_4"/>
    <property type="match status" value="1"/>
</dbReference>
<dbReference type="InterPro" id="IPR029058">
    <property type="entry name" value="AB_hydrolase_fold"/>
</dbReference>
<evidence type="ECO:0000256" key="3">
    <source>
        <dbReference type="SAM" id="MobiDB-lite"/>
    </source>
</evidence>
<dbReference type="PANTHER" id="PTHR43248:SF25">
    <property type="entry name" value="AB HYDROLASE-1 DOMAIN-CONTAINING PROTEIN-RELATED"/>
    <property type="match status" value="1"/>
</dbReference>
<feature type="chain" id="PRO_5047108786" evidence="4">
    <location>
        <begin position="22"/>
        <end position="524"/>
    </location>
</feature>
<dbReference type="SUPFAM" id="SSF53474">
    <property type="entry name" value="alpha/beta-Hydrolases"/>
    <property type="match status" value="1"/>
</dbReference>
<dbReference type="RefSeq" id="WP_344725622.1">
    <property type="nucleotide sequence ID" value="NZ_BAAAUS010000034.1"/>
</dbReference>
<keyword evidence="2 7" id="KW-0378">Hydrolase</keyword>
<gene>
    <name evidence="7" type="ORF">ACFSJD_04510</name>
</gene>
<comment type="similarity">
    <text evidence="1">Belongs to the peptidase S33 family.</text>
</comment>
<evidence type="ECO:0000313" key="8">
    <source>
        <dbReference type="Proteomes" id="UP001597114"/>
    </source>
</evidence>
<accession>A0ABW4EQP9</accession>
<feature type="region of interest" description="Disordered" evidence="3">
    <location>
        <begin position="496"/>
        <end position="524"/>
    </location>
</feature>
<reference evidence="8" key="1">
    <citation type="journal article" date="2019" name="Int. J. Syst. Evol. Microbiol.">
        <title>The Global Catalogue of Microorganisms (GCM) 10K type strain sequencing project: providing services to taxonomists for standard genome sequencing and annotation.</title>
        <authorList>
            <consortium name="The Broad Institute Genomics Platform"/>
            <consortium name="The Broad Institute Genome Sequencing Center for Infectious Disease"/>
            <person name="Wu L."/>
            <person name="Ma J."/>
        </authorList>
    </citation>
    <scope>NUCLEOTIDE SEQUENCE [LARGE SCALE GENOMIC DNA]</scope>
    <source>
        <strain evidence="8">CCM 7043</strain>
    </source>
</reference>
<proteinExistence type="inferred from homology"/>